<dbReference type="AlphaFoldDB" id="A0A1G9LRQ8"/>
<dbReference type="Pfam" id="PF22564">
    <property type="entry name" value="HAAS"/>
    <property type="match status" value="1"/>
</dbReference>
<dbReference type="OrthoDB" id="95800at2"/>
<gene>
    <name evidence="1" type="ORF">SAMN05216400_1266</name>
</gene>
<evidence type="ECO:0000313" key="1">
    <source>
        <dbReference type="EMBL" id="SDL64650.1"/>
    </source>
</evidence>
<proteinExistence type="predicted"/>
<organism evidence="1 2">
    <name type="scientific">Streptococcus equinus</name>
    <name type="common">Streptococcus bovis</name>
    <dbReference type="NCBI Taxonomy" id="1335"/>
    <lineage>
        <taxon>Bacteria</taxon>
        <taxon>Bacillati</taxon>
        <taxon>Bacillota</taxon>
        <taxon>Bacilli</taxon>
        <taxon>Lactobacillales</taxon>
        <taxon>Streptococcaceae</taxon>
        <taxon>Streptococcus</taxon>
    </lineage>
</organism>
<sequence length="194" mass="20979">MTKSEYLAKLDKYLKKLPKEDYQEAMDYFREYFDEAGPENEEEVIAELGTPKEAAHDIISRLLNEKIVEDEKTPKNRAVIFWIAILAILASPVALPLIFLLLMIIVAIVAVVVSILVAVIALGVGLFISGGALLVNSWSYLNISYASTTLGLGLGLLAGGLSILAILAAGAVCKYTGIGLVNLTKIIASKRRKS</sequence>
<accession>A0A1G9LRQ8</accession>
<dbReference type="EMBL" id="FNGX01000003">
    <property type="protein sequence ID" value="SDL64650.1"/>
    <property type="molecule type" value="Genomic_DNA"/>
</dbReference>
<reference evidence="1 2" key="1">
    <citation type="submission" date="2016-10" db="EMBL/GenBank/DDBJ databases">
        <authorList>
            <person name="de Groot N.N."/>
        </authorList>
    </citation>
    <scope>NUCLEOTIDE SEQUENCE [LARGE SCALE GENOMIC DNA]</scope>
    <source>
        <strain evidence="1 2">Sb09</strain>
    </source>
</reference>
<dbReference type="RefSeq" id="WP_024344455.1">
    <property type="nucleotide sequence ID" value="NZ_CP046628.1"/>
</dbReference>
<evidence type="ECO:0000313" key="2">
    <source>
        <dbReference type="Proteomes" id="UP000183162"/>
    </source>
</evidence>
<name>A0A1G9LRQ8_STREI</name>
<protein>
    <submittedName>
        <fullName evidence="1">Uncharacterized membrane protein</fullName>
    </submittedName>
</protein>
<dbReference type="Proteomes" id="UP000183162">
    <property type="component" value="Unassembled WGS sequence"/>
</dbReference>